<feature type="compositionally biased region" description="Basic residues" evidence="1">
    <location>
        <begin position="54"/>
        <end position="63"/>
    </location>
</feature>
<evidence type="ECO:0000313" key="4">
    <source>
        <dbReference type="Proteomes" id="UP000324222"/>
    </source>
</evidence>
<evidence type="ECO:0000313" key="3">
    <source>
        <dbReference type="EMBL" id="MPC30369.1"/>
    </source>
</evidence>
<proteinExistence type="predicted"/>
<protein>
    <submittedName>
        <fullName evidence="3">Uncharacterized protein</fullName>
    </submittedName>
</protein>
<sequence>MMQEHAIRSKNISFRAMVKNSPEKACNIEKQMRKEREEKEKAVKRSTGGASPQKKSRRCRRKRPECDVKRRSSTTGKKTGRRETKDDMGEYQNILLMFILPAGEAYASVIIIRYPLMIYSC</sequence>
<keyword evidence="2" id="KW-0472">Membrane</keyword>
<keyword evidence="2" id="KW-0812">Transmembrane</keyword>
<evidence type="ECO:0000256" key="2">
    <source>
        <dbReference type="SAM" id="Phobius"/>
    </source>
</evidence>
<comment type="caution">
    <text evidence="3">The sequence shown here is derived from an EMBL/GenBank/DDBJ whole genome shotgun (WGS) entry which is preliminary data.</text>
</comment>
<gene>
    <name evidence="3" type="ORF">E2C01_023630</name>
</gene>
<reference evidence="3 4" key="1">
    <citation type="submission" date="2019-05" db="EMBL/GenBank/DDBJ databases">
        <title>Another draft genome of Portunus trituberculatus and its Hox gene families provides insights of decapod evolution.</title>
        <authorList>
            <person name="Jeong J.-H."/>
            <person name="Song I."/>
            <person name="Kim S."/>
            <person name="Choi T."/>
            <person name="Kim D."/>
            <person name="Ryu S."/>
            <person name="Kim W."/>
        </authorList>
    </citation>
    <scope>NUCLEOTIDE SEQUENCE [LARGE SCALE GENOMIC DNA]</scope>
    <source>
        <tissue evidence="3">Muscle</tissue>
    </source>
</reference>
<keyword evidence="2" id="KW-1133">Transmembrane helix</keyword>
<evidence type="ECO:0000256" key="1">
    <source>
        <dbReference type="SAM" id="MobiDB-lite"/>
    </source>
</evidence>
<name>A0A5B7EAD1_PORTR</name>
<keyword evidence="4" id="KW-1185">Reference proteome</keyword>
<dbReference type="AlphaFoldDB" id="A0A5B7EAD1"/>
<feature type="compositionally biased region" description="Basic and acidic residues" evidence="1">
    <location>
        <begin position="26"/>
        <end position="43"/>
    </location>
</feature>
<feature type="transmembrane region" description="Helical" evidence="2">
    <location>
        <begin position="94"/>
        <end position="116"/>
    </location>
</feature>
<dbReference type="EMBL" id="VSRR010002240">
    <property type="protein sequence ID" value="MPC30369.1"/>
    <property type="molecule type" value="Genomic_DNA"/>
</dbReference>
<organism evidence="3 4">
    <name type="scientific">Portunus trituberculatus</name>
    <name type="common">Swimming crab</name>
    <name type="synonym">Neptunus trituberculatus</name>
    <dbReference type="NCBI Taxonomy" id="210409"/>
    <lineage>
        <taxon>Eukaryota</taxon>
        <taxon>Metazoa</taxon>
        <taxon>Ecdysozoa</taxon>
        <taxon>Arthropoda</taxon>
        <taxon>Crustacea</taxon>
        <taxon>Multicrustacea</taxon>
        <taxon>Malacostraca</taxon>
        <taxon>Eumalacostraca</taxon>
        <taxon>Eucarida</taxon>
        <taxon>Decapoda</taxon>
        <taxon>Pleocyemata</taxon>
        <taxon>Brachyura</taxon>
        <taxon>Eubrachyura</taxon>
        <taxon>Portunoidea</taxon>
        <taxon>Portunidae</taxon>
        <taxon>Portuninae</taxon>
        <taxon>Portunus</taxon>
    </lineage>
</organism>
<accession>A0A5B7EAD1</accession>
<dbReference type="Proteomes" id="UP000324222">
    <property type="component" value="Unassembled WGS sequence"/>
</dbReference>
<feature type="region of interest" description="Disordered" evidence="1">
    <location>
        <begin position="1"/>
        <end position="86"/>
    </location>
</feature>